<reference evidence="9 10" key="1">
    <citation type="submission" date="2018-08" db="EMBL/GenBank/DDBJ databases">
        <title>A genome reference for cultivated species of the human gut microbiota.</title>
        <authorList>
            <person name="Zou Y."/>
            <person name="Xue W."/>
            <person name="Luo G."/>
        </authorList>
    </citation>
    <scope>NUCLEOTIDE SEQUENCE [LARGE SCALE GENOMIC DNA]</scope>
    <source>
        <strain evidence="9 10">AF24-2</strain>
    </source>
</reference>
<dbReference type="PROSITE" id="PS51257">
    <property type="entry name" value="PROKAR_LIPOPROTEIN"/>
    <property type="match status" value="1"/>
</dbReference>
<gene>
    <name evidence="9" type="ORF">DWY20_01475</name>
</gene>
<name>A0A412GYE1_9BACT</name>
<feature type="chain" id="PRO_5019345710" evidence="8">
    <location>
        <begin position="25"/>
        <end position="349"/>
    </location>
</feature>
<dbReference type="Pfam" id="PF04616">
    <property type="entry name" value="Glyco_hydro_43"/>
    <property type="match status" value="1"/>
</dbReference>
<evidence type="ECO:0000256" key="7">
    <source>
        <dbReference type="RuleBase" id="RU361187"/>
    </source>
</evidence>
<keyword evidence="2" id="KW-0858">Xylan degradation</keyword>
<organism evidence="9 10">
    <name type="scientific">Phocaeicola coprocola</name>
    <dbReference type="NCBI Taxonomy" id="310298"/>
    <lineage>
        <taxon>Bacteria</taxon>
        <taxon>Pseudomonadati</taxon>
        <taxon>Bacteroidota</taxon>
        <taxon>Bacteroidia</taxon>
        <taxon>Bacteroidales</taxon>
        <taxon>Bacteroidaceae</taxon>
        <taxon>Phocaeicola</taxon>
    </lineage>
</organism>
<evidence type="ECO:0000256" key="5">
    <source>
        <dbReference type="ARBA" id="ARBA00023295"/>
    </source>
</evidence>
<keyword evidence="4" id="KW-0119">Carbohydrate metabolism</keyword>
<evidence type="ECO:0000256" key="6">
    <source>
        <dbReference type="PIRSR" id="PIRSR606710-2"/>
    </source>
</evidence>
<dbReference type="Gene3D" id="2.115.10.20">
    <property type="entry name" value="Glycosyl hydrolase domain, family 43"/>
    <property type="match status" value="1"/>
</dbReference>
<evidence type="ECO:0000256" key="3">
    <source>
        <dbReference type="ARBA" id="ARBA00022801"/>
    </source>
</evidence>
<protein>
    <submittedName>
        <fullName evidence="9">Arabinan endo-1,5-alpha-L-arabinosidase</fullName>
    </submittedName>
</protein>
<proteinExistence type="inferred from homology"/>
<evidence type="ECO:0000313" key="10">
    <source>
        <dbReference type="Proteomes" id="UP000285864"/>
    </source>
</evidence>
<evidence type="ECO:0000256" key="4">
    <source>
        <dbReference type="ARBA" id="ARBA00023277"/>
    </source>
</evidence>
<keyword evidence="10" id="KW-1185">Reference proteome</keyword>
<dbReference type="AlphaFoldDB" id="A0A412GYE1"/>
<dbReference type="InterPro" id="IPR006710">
    <property type="entry name" value="Glyco_hydro_43"/>
</dbReference>
<accession>A0A412GYE1</accession>
<feature type="site" description="Important for catalytic activity, responsible for pKa modulation of the active site Glu and correct orientation of both the proton donor and substrate" evidence="6">
    <location>
        <position position="179"/>
    </location>
</feature>
<evidence type="ECO:0000313" key="9">
    <source>
        <dbReference type="EMBL" id="RGS00007.1"/>
    </source>
</evidence>
<sequence length="349" mass="39412">MTLKCCLGIIGCLCALASCTQSTAKKTSGNPVFPGWYADPEGIVFGKQYWIYPTLSLLYGEDQKRYQKDLERKTDAINPDYNLQTHFDAFSSEDLVHWKKHPAVLSIDDVKWVKYALWAPSIIQANGKYYLFFGGNDIQNENQVGGIGVAVSDRPEGPFKDALGKPLIDKIVNNAQPIDQFVFRDDDGQYYMFYGGWKHCNVVKLTDDLLGLRPFDDGEIYKEVTPDQYVEGPFMLKRNGKYYFMWSEGGWGGPHYSVAYAIADSPLGPFKRIGKILQQDTAVATGAGHHSVIQVPGKDQYYIVYHRRPLGYTGASERQVCIDKLEFDDKGYIKPVKMTFEGVEAVRIE</sequence>
<comment type="similarity">
    <text evidence="1 7">Belongs to the glycosyl hydrolase 43 family.</text>
</comment>
<dbReference type="PANTHER" id="PTHR43772:SF2">
    <property type="entry name" value="PUTATIVE (AFU_ORTHOLOGUE AFUA_2G04480)-RELATED"/>
    <property type="match status" value="1"/>
</dbReference>
<feature type="signal peptide" evidence="8">
    <location>
        <begin position="1"/>
        <end position="24"/>
    </location>
</feature>
<keyword evidence="2" id="KW-0624">Polysaccharide degradation</keyword>
<dbReference type="EMBL" id="QRUU01000003">
    <property type="protein sequence ID" value="RGS00007.1"/>
    <property type="molecule type" value="Genomic_DNA"/>
</dbReference>
<dbReference type="CDD" id="cd18827">
    <property type="entry name" value="GH43_XlnD-like"/>
    <property type="match status" value="1"/>
</dbReference>
<dbReference type="GO" id="GO:0004553">
    <property type="term" value="F:hydrolase activity, hydrolyzing O-glycosyl compounds"/>
    <property type="evidence" value="ECO:0007669"/>
    <property type="project" value="InterPro"/>
</dbReference>
<evidence type="ECO:0000256" key="2">
    <source>
        <dbReference type="ARBA" id="ARBA00022651"/>
    </source>
</evidence>
<evidence type="ECO:0000256" key="1">
    <source>
        <dbReference type="ARBA" id="ARBA00009865"/>
    </source>
</evidence>
<comment type="caution">
    <text evidence="9">The sequence shown here is derived from an EMBL/GenBank/DDBJ whole genome shotgun (WGS) entry which is preliminary data.</text>
</comment>
<dbReference type="Proteomes" id="UP000285864">
    <property type="component" value="Unassembled WGS sequence"/>
</dbReference>
<evidence type="ECO:0000256" key="8">
    <source>
        <dbReference type="SAM" id="SignalP"/>
    </source>
</evidence>
<dbReference type="InterPro" id="IPR052176">
    <property type="entry name" value="Glycosyl_Hydrlase_43_Enz"/>
</dbReference>
<dbReference type="SUPFAM" id="SSF75005">
    <property type="entry name" value="Arabinanase/levansucrase/invertase"/>
    <property type="match status" value="1"/>
</dbReference>
<dbReference type="InterPro" id="IPR023296">
    <property type="entry name" value="Glyco_hydro_beta-prop_sf"/>
</dbReference>
<keyword evidence="5 7" id="KW-0326">Glycosidase</keyword>
<keyword evidence="8" id="KW-0732">Signal</keyword>
<dbReference type="PANTHER" id="PTHR43772">
    <property type="entry name" value="ENDO-1,4-BETA-XYLANASE"/>
    <property type="match status" value="1"/>
</dbReference>
<dbReference type="GO" id="GO:0045493">
    <property type="term" value="P:xylan catabolic process"/>
    <property type="evidence" value="ECO:0007669"/>
    <property type="project" value="UniProtKB-KW"/>
</dbReference>
<keyword evidence="3 7" id="KW-0378">Hydrolase</keyword>